<protein>
    <submittedName>
        <fullName evidence="2">Uncharacterized protein</fullName>
    </submittedName>
</protein>
<feature type="region of interest" description="Disordered" evidence="1">
    <location>
        <begin position="211"/>
        <end position="273"/>
    </location>
</feature>
<feature type="region of interest" description="Disordered" evidence="1">
    <location>
        <begin position="168"/>
        <end position="190"/>
    </location>
</feature>
<feature type="compositionally biased region" description="Basic residues" evidence="1">
    <location>
        <begin position="261"/>
        <end position="270"/>
    </location>
</feature>
<name>X6N2N6_RETFI</name>
<accession>X6N2N6</accession>
<reference evidence="2 3" key="1">
    <citation type="journal article" date="2013" name="Curr. Biol.">
        <title>The Genome of the Foraminiferan Reticulomyxa filosa.</title>
        <authorList>
            <person name="Glockner G."/>
            <person name="Hulsmann N."/>
            <person name="Schleicher M."/>
            <person name="Noegel A.A."/>
            <person name="Eichinger L."/>
            <person name="Gallinger C."/>
            <person name="Pawlowski J."/>
            <person name="Sierra R."/>
            <person name="Euteneuer U."/>
            <person name="Pillet L."/>
            <person name="Moustafa A."/>
            <person name="Platzer M."/>
            <person name="Groth M."/>
            <person name="Szafranski K."/>
            <person name="Schliwa M."/>
        </authorList>
    </citation>
    <scope>NUCLEOTIDE SEQUENCE [LARGE SCALE GENOMIC DNA]</scope>
</reference>
<evidence type="ECO:0000256" key="1">
    <source>
        <dbReference type="SAM" id="MobiDB-lite"/>
    </source>
</evidence>
<organism evidence="2 3">
    <name type="scientific">Reticulomyxa filosa</name>
    <dbReference type="NCBI Taxonomy" id="46433"/>
    <lineage>
        <taxon>Eukaryota</taxon>
        <taxon>Sar</taxon>
        <taxon>Rhizaria</taxon>
        <taxon>Retaria</taxon>
        <taxon>Foraminifera</taxon>
        <taxon>Monothalamids</taxon>
        <taxon>Reticulomyxidae</taxon>
        <taxon>Reticulomyxa</taxon>
    </lineage>
</organism>
<feature type="compositionally biased region" description="Polar residues" evidence="1">
    <location>
        <begin position="211"/>
        <end position="256"/>
    </location>
</feature>
<keyword evidence="3" id="KW-1185">Reference proteome</keyword>
<sequence length="390" mass="43851">MTKIQKINIESRRKSMECLAAAGRDGFIRIFESEPPFSNLFSFPTRYERVLTLQFLPKTSSFVTIEHTTDGTGNHLVVYENWHKFPNLIRNVQMIEHRNQQEEEVEISFVTRSGVPTNGHLSLTGPAYMRLRSMQISGFSAREVGSEQNLLFEVKIGRGNLELAQSLKDKSVDPLSSTSQLNPNESANQISGIHISSPNYFDLKASSEIGSSQVSGDAGSSNITGSNFTSSSGDNNSQVNASTTDLDTGKSNTNPEWLNARKPRKHKKRVRNEQTERLTFELRAKRVGQTLFGEEVSSGALPPGVYSVKIPVSWLNRPHQRFRREMFSLEIYDDQGYVLEAAQQLWIIDEDTALYAASGFFKDPARGGKLNSCLGLLQLYCEMTEKRKYF</sequence>
<evidence type="ECO:0000313" key="2">
    <source>
        <dbReference type="EMBL" id="ETO20336.1"/>
    </source>
</evidence>
<feature type="compositionally biased region" description="Polar residues" evidence="1">
    <location>
        <begin position="174"/>
        <end position="190"/>
    </location>
</feature>
<dbReference type="EMBL" id="ASPP01012718">
    <property type="protein sequence ID" value="ETO20336.1"/>
    <property type="molecule type" value="Genomic_DNA"/>
</dbReference>
<comment type="caution">
    <text evidence="2">The sequence shown here is derived from an EMBL/GenBank/DDBJ whole genome shotgun (WGS) entry which is preliminary data.</text>
</comment>
<dbReference type="Proteomes" id="UP000023152">
    <property type="component" value="Unassembled WGS sequence"/>
</dbReference>
<proteinExistence type="predicted"/>
<evidence type="ECO:0000313" key="3">
    <source>
        <dbReference type="Proteomes" id="UP000023152"/>
    </source>
</evidence>
<dbReference type="AlphaFoldDB" id="X6N2N6"/>
<gene>
    <name evidence="2" type="ORF">RFI_16882</name>
</gene>